<dbReference type="PANTHER" id="PTHR18964">
    <property type="entry name" value="ROK (REPRESSOR, ORF, KINASE) FAMILY"/>
    <property type="match status" value="1"/>
</dbReference>
<accession>A0A6G8Q6W2</accession>
<dbReference type="Gene3D" id="3.30.420.40">
    <property type="match status" value="2"/>
</dbReference>
<sequence length="322" mass="33260">MNAIGVDVGGTKIAAAVVSPEGEILNEVRYPTQAVPPNRLVGTIAGAITEVKDGFEVGGVCLAVPGLIMASINTVIFSPNLHEIENIRLDEEIGGRTGVRVTVENDANAAAWGEFRYGAGKDVDHQIFITLGTGVGGGVITHGVLLRGAQGAGGELGHVTLDPDGPVCGCGNHGCLEALASGTAIRRRAREVANDYPGSALGRLAVERQVLGEDVTELAREGDEASIRVLKETGRWLGIGVAGFVNVFNPEVVAVGGGASRAGDLILEPVREEVRLRARSPSRDLVEIKEATLGPASGVLGAAALARGEDGEYVLGPSRRVT</sequence>
<evidence type="ECO:0000313" key="2">
    <source>
        <dbReference type="EMBL" id="QIN82200.1"/>
    </source>
</evidence>
<gene>
    <name evidence="2" type="ORF">GBA63_05725</name>
</gene>
<dbReference type="EMBL" id="CP045119">
    <property type="protein sequence ID" value="QIN82200.1"/>
    <property type="molecule type" value="Genomic_DNA"/>
</dbReference>
<evidence type="ECO:0000313" key="3">
    <source>
        <dbReference type="Proteomes" id="UP000501452"/>
    </source>
</evidence>
<dbReference type="PROSITE" id="PS01125">
    <property type="entry name" value="ROK"/>
    <property type="match status" value="1"/>
</dbReference>
<dbReference type="KEGG" id="rub:GBA63_05725"/>
<name>A0A6G8Q6W2_9ACTN</name>
<proteinExistence type="inferred from homology"/>
<comment type="similarity">
    <text evidence="1">Belongs to the ROK (NagC/XylR) family.</text>
</comment>
<dbReference type="RefSeq" id="WP_166174314.1">
    <property type="nucleotide sequence ID" value="NZ_CP045119.1"/>
</dbReference>
<organism evidence="2 3">
    <name type="scientific">Rubrobacter tropicus</name>
    <dbReference type="NCBI Taxonomy" id="2653851"/>
    <lineage>
        <taxon>Bacteria</taxon>
        <taxon>Bacillati</taxon>
        <taxon>Actinomycetota</taxon>
        <taxon>Rubrobacteria</taxon>
        <taxon>Rubrobacterales</taxon>
        <taxon>Rubrobacteraceae</taxon>
        <taxon>Rubrobacter</taxon>
    </lineage>
</organism>
<keyword evidence="3" id="KW-1185">Reference proteome</keyword>
<dbReference type="AlphaFoldDB" id="A0A6G8Q6W2"/>
<protein>
    <submittedName>
        <fullName evidence="2">ROK family protein</fullName>
    </submittedName>
</protein>
<dbReference type="PANTHER" id="PTHR18964:SF173">
    <property type="entry name" value="GLUCOKINASE"/>
    <property type="match status" value="1"/>
</dbReference>
<reference evidence="2 3" key="1">
    <citation type="submission" date="2019-10" db="EMBL/GenBank/DDBJ databases">
        <title>Rubrobacter sp nov SCSIO 52090 isolated from a deep-sea sediment in the South China Sea.</title>
        <authorList>
            <person name="Chen R.W."/>
        </authorList>
    </citation>
    <scope>NUCLEOTIDE SEQUENCE [LARGE SCALE GENOMIC DNA]</scope>
    <source>
        <strain evidence="2 3">SCSIO 52909</strain>
    </source>
</reference>
<dbReference type="InterPro" id="IPR043129">
    <property type="entry name" value="ATPase_NBD"/>
</dbReference>
<dbReference type="Pfam" id="PF00480">
    <property type="entry name" value="ROK"/>
    <property type="match status" value="1"/>
</dbReference>
<dbReference type="InterPro" id="IPR049874">
    <property type="entry name" value="ROK_cs"/>
</dbReference>
<dbReference type="SUPFAM" id="SSF53067">
    <property type="entry name" value="Actin-like ATPase domain"/>
    <property type="match status" value="1"/>
</dbReference>
<dbReference type="InterPro" id="IPR000600">
    <property type="entry name" value="ROK"/>
</dbReference>
<dbReference type="Proteomes" id="UP000501452">
    <property type="component" value="Chromosome"/>
</dbReference>
<evidence type="ECO:0000256" key="1">
    <source>
        <dbReference type="ARBA" id="ARBA00006479"/>
    </source>
</evidence>